<dbReference type="EMBL" id="UXAV01000042">
    <property type="protein sequence ID" value="VDC28846.1"/>
    <property type="molecule type" value="Genomic_DNA"/>
</dbReference>
<proteinExistence type="predicted"/>
<feature type="chain" id="PRO_5039099374" description="Lipoprotein" evidence="1">
    <location>
        <begin position="22"/>
        <end position="167"/>
    </location>
</feature>
<name>A0A3P5XC09_9BACL</name>
<accession>A0A3P5XC09</accession>
<evidence type="ECO:0000313" key="3">
    <source>
        <dbReference type="Proteomes" id="UP000270468"/>
    </source>
</evidence>
<gene>
    <name evidence="2" type="ORF">FILTAD_01869</name>
</gene>
<reference evidence="2 3" key="1">
    <citation type="submission" date="2018-11" db="EMBL/GenBank/DDBJ databases">
        <authorList>
            <person name="Criscuolo A."/>
        </authorList>
    </citation>
    <scope>NUCLEOTIDE SEQUENCE [LARGE SCALE GENOMIC DNA]</scope>
    <source>
        <strain evidence="2">ATB-66</strain>
    </source>
</reference>
<evidence type="ECO:0000313" key="2">
    <source>
        <dbReference type="EMBL" id="VDC28846.1"/>
    </source>
</evidence>
<dbReference type="OrthoDB" id="2990781at2"/>
<organism evidence="2 3">
    <name type="scientific">Filibacter tadaridae</name>
    <dbReference type="NCBI Taxonomy" id="2483811"/>
    <lineage>
        <taxon>Bacteria</taxon>
        <taxon>Bacillati</taxon>
        <taxon>Bacillota</taxon>
        <taxon>Bacilli</taxon>
        <taxon>Bacillales</taxon>
        <taxon>Caryophanaceae</taxon>
        <taxon>Filibacter</taxon>
    </lineage>
</organism>
<evidence type="ECO:0008006" key="4">
    <source>
        <dbReference type="Google" id="ProtNLM"/>
    </source>
</evidence>
<dbReference type="RefSeq" id="WP_124070440.1">
    <property type="nucleotide sequence ID" value="NZ_CBCRXF010000001.1"/>
</dbReference>
<evidence type="ECO:0000256" key="1">
    <source>
        <dbReference type="SAM" id="SignalP"/>
    </source>
</evidence>
<feature type="signal peptide" evidence="1">
    <location>
        <begin position="1"/>
        <end position="21"/>
    </location>
</feature>
<dbReference type="AlphaFoldDB" id="A0A3P5XC09"/>
<protein>
    <recommendedName>
        <fullName evidence="4">Lipoprotein</fullName>
    </recommendedName>
</protein>
<dbReference type="Proteomes" id="UP000270468">
    <property type="component" value="Unassembled WGS sequence"/>
</dbReference>
<keyword evidence="3" id="KW-1185">Reference proteome</keyword>
<dbReference type="PROSITE" id="PS51257">
    <property type="entry name" value="PROKAR_LIPOPROTEIN"/>
    <property type="match status" value="1"/>
</dbReference>
<sequence length="167" mass="18773">MKKLGLLALTFLLLSVSGCNPKEDKEILEPGLISSEKSLPLSFEQMASEHDQEKYVVERVKNKKDYRKMWNKFQMKEELVDIDTEAKDVLFIGLFESSSCSYDINDTFANSEKNELEVNLSSKSGNCTADASPRNFVLTLDKSVSNELSTVVLVDGVQRISLPINDK</sequence>
<keyword evidence="1" id="KW-0732">Signal</keyword>